<evidence type="ECO:0008006" key="4">
    <source>
        <dbReference type="Google" id="ProtNLM"/>
    </source>
</evidence>
<dbReference type="Gene3D" id="3.40.50.300">
    <property type="entry name" value="P-loop containing nucleotide triphosphate hydrolases"/>
    <property type="match status" value="1"/>
</dbReference>
<gene>
    <name evidence="2" type="ORF">DXC63_03475</name>
</gene>
<sequence length="488" mass="53130">MSVKPTPSLKPRYATPRNLARPTDGAKEARIAEALGTPFLPWQRMVSDVFGEIDPDTGTYYYDTLVLTVQRQAGKTTRERATETRNALWGPNRRVWYLAQTGKDASQQFREYITGFDKSPLAPLAASKRMSNGSMCLTLKNGSTIQPGGTTDSGGHGFQGDSLTLDECWALPADKAKAILDGFLPTTTTRLKLTGVRPRLTFCSTEGTAESTFFNPKLDELRAMMDAGEPMGRTCFFDFGIPFGSDPEDLDNIWAHHPGAGHLFDYDQLADFRRQFSQDAAGWARAFGNLRDSGIIDRAIDPQLWQSTSANAIDPAEATGRVCFGVAVAMGGIGTAIVACIETEAVPLLQVVDVLPGTGSAPERLRELQERYHAPICIDMRGPSAALADRLRLSLDEWGIARYELVDMRAADAVTAPQAFMSALDQHAVNHAPDSDMDREAGLAGKRMSGDAWLWNRAEGVNAPTIEAATLALWGLTHMPDDTPPGVY</sequence>
<dbReference type="EMBL" id="QSRZ01000003">
    <property type="protein sequence ID" value="RGL51103.1"/>
    <property type="molecule type" value="Genomic_DNA"/>
</dbReference>
<organism evidence="2 3">
    <name type="scientific">Bifidobacterium longum</name>
    <dbReference type="NCBI Taxonomy" id="216816"/>
    <lineage>
        <taxon>Bacteria</taxon>
        <taxon>Bacillati</taxon>
        <taxon>Actinomycetota</taxon>
        <taxon>Actinomycetes</taxon>
        <taxon>Bifidobacteriales</taxon>
        <taxon>Bifidobacteriaceae</taxon>
        <taxon>Bifidobacterium</taxon>
    </lineage>
</organism>
<dbReference type="RefSeq" id="WP_117712013.1">
    <property type="nucleotide sequence ID" value="NZ_QSRZ01000003.1"/>
</dbReference>
<evidence type="ECO:0000256" key="1">
    <source>
        <dbReference type="SAM" id="MobiDB-lite"/>
    </source>
</evidence>
<reference evidence="2 3" key="1">
    <citation type="submission" date="2018-08" db="EMBL/GenBank/DDBJ databases">
        <title>A genome reference for cultivated species of the human gut microbiota.</title>
        <authorList>
            <person name="Zou Y."/>
            <person name="Xue W."/>
            <person name="Luo G."/>
        </authorList>
    </citation>
    <scope>NUCLEOTIDE SEQUENCE [LARGE SCALE GENOMIC DNA]</scope>
    <source>
        <strain evidence="2 3">TF06-45A</strain>
    </source>
</reference>
<comment type="caution">
    <text evidence="2">The sequence shown here is derived from an EMBL/GenBank/DDBJ whole genome shotgun (WGS) entry which is preliminary data.</text>
</comment>
<dbReference type="InterPro" id="IPR027417">
    <property type="entry name" value="P-loop_NTPase"/>
</dbReference>
<feature type="region of interest" description="Disordered" evidence="1">
    <location>
        <begin position="1"/>
        <end position="25"/>
    </location>
</feature>
<dbReference type="Proteomes" id="UP000261288">
    <property type="component" value="Unassembled WGS sequence"/>
</dbReference>
<evidence type="ECO:0000313" key="3">
    <source>
        <dbReference type="Proteomes" id="UP000261288"/>
    </source>
</evidence>
<accession>A0A3E4S7K3</accession>
<name>A0A3E4S7K3_BIFLN</name>
<proteinExistence type="predicted"/>
<dbReference type="AlphaFoldDB" id="A0A3E4S7K3"/>
<protein>
    <recommendedName>
        <fullName evidence="4">Phage protein</fullName>
    </recommendedName>
</protein>
<evidence type="ECO:0000313" key="2">
    <source>
        <dbReference type="EMBL" id="RGL51103.1"/>
    </source>
</evidence>